<dbReference type="EMBL" id="CAOQHR010000013">
    <property type="protein sequence ID" value="CAI6342198.1"/>
    <property type="molecule type" value="Genomic_DNA"/>
</dbReference>
<accession>A0A9W4XSQ3</accession>
<evidence type="ECO:0000313" key="2">
    <source>
        <dbReference type="Proteomes" id="UP001152607"/>
    </source>
</evidence>
<organism evidence="1 2">
    <name type="scientific">Periconia digitata</name>
    <dbReference type="NCBI Taxonomy" id="1303443"/>
    <lineage>
        <taxon>Eukaryota</taxon>
        <taxon>Fungi</taxon>
        <taxon>Dikarya</taxon>
        <taxon>Ascomycota</taxon>
        <taxon>Pezizomycotina</taxon>
        <taxon>Dothideomycetes</taxon>
        <taxon>Pleosporomycetidae</taxon>
        <taxon>Pleosporales</taxon>
        <taxon>Massarineae</taxon>
        <taxon>Periconiaceae</taxon>
        <taxon>Periconia</taxon>
    </lineage>
</organism>
<dbReference type="AlphaFoldDB" id="A0A9W4XSQ3"/>
<name>A0A9W4XSQ3_9PLEO</name>
<keyword evidence="2" id="KW-1185">Reference proteome</keyword>
<protein>
    <submittedName>
        <fullName evidence="1">Uncharacterized protein</fullName>
    </submittedName>
</protein>
<dbReference type="Proteomes" id="UP001152607">
    <property type="component" value="Unassembled WGS sequence"/>
</dbReference>
<gene>
    <name evidence="1" type="ORF">PDIGIT_LOCUS15403</name>
</gene>
<evidence type="ECO:0000313" key="1">
    <source>
        <dbReference type="EMBL" id="CAI6342198.1"/>
    </source>
</evidence>
<comment type="caution">
    <text evidence="1">The sequence shown here is derived from an EMBL/GenBank/DDBJ whole genome shotgun (WGS) entry which is preliminary data.</text>
</comment>
<sequence>MHIYHHNNMCMYFTVILSLNIRNKKKLVLTSSHVPPTCLPLAETPPAPLTRNQKRAAPLLFSHHTRMIKCKLSKHTPFYPVAARLGNSKLAHPFSFFLPS</sequence>
<proteinExistence type="predicted"/>
<reference evidence="1" key="1">
    <citation type="submission" date="2023-01" db="EMBL/GenBank/DDBJ databases">
        <authorList>
            <person name="Van Ghelder C."/>
            <person name="Rancurel C."/>
        </authorList>
    </citation>
    <scope>NUCLEOTIDE SEQUENCE</scope>
    <source>
        <strain evidence="1">CNCM I-4278</strain>
    </source>
</reference>